<reference evidence="1 2" key="1">
    <citation type="journal article" date="2018" name="Mol. Biol. Evol.">
        <title>Broad Genomic Sampling Reveals a Smut Pathogenic Ancestry of the Fungal Clade Ustilaginomycotina.</title>
        <authorList>
            <person name="Kijpornyongpan T."/>
            <person name="Mondo S.J."/>
            <person name="Barry K."/>
            <person name="Sandor L."/>
            <person name="Lee J."/>
            <person name="Lipzen A."/>
            <person name="Pangilinan J."/>
            <person name="LaButti K."/>
            <person name="Hainaut M."/>
            <person name="Henrissat B."/>
            <person name="Grigoriev I.V."/>
            <person name="Spatafora J.W."/>
            <person name="Aime M.C."/>
        </authorList>
    </citation>
    <scope>NUCLEOTIDE SEQUENCE [LARGE SCALE GENOMIC DNA]</scope>
    <source>
        <strain evidence="1 2">SA 807</strain>
    </source>
</reference>
<accession>A0ACD0NW83</accession>
<evidence type="ECO:0000313" key="2">
    <source>
        <dbReference type="Proteomes" id="UP000245626"/>
    </source>
</evidence>
<keyword evidence="2" id="KW-1185">Reference proteome</keyword>
<proteinExistence type="predicted"/>
<dbReference type="Proteomes" id="UP000245626">
    <property type="component" value="Unassembled WGS sequence"/>
</dbReference>
<gene>
    <name evidence="1" type="ORF">IE53DRAFT_387655</name>
</gene>
<sequence>MEKLAALAALVSSLPVATAATPGRSEVVGKSQVSAMMLFNSSPGRVVILDKTEGNAAQIDGHPAWGEEFDTVTGVSRLLRVVTNTFCAGGMSMGNGTWGVFGGNENVRANGTSTEPRFSISPPYMDGDGGPAARFYTPCNDGNCDWVEGLRMTRRRWYATVEALGDGTLWIGGGIGYGGYVSTPSDNEASYEFWPPRGADPVPMGFLSSTVPVNLYPLTWLMASGRLFVQAGQEAILWDLSSASVAKYLPSTSGPMKCYPSSAGVAMLPLIPSYNYEQSLLFCGGVQRPLGEWGNASGPYYNILSIPASRICERITPESENPVWQRDDDLEEGRSMGSFVYLPDGKLWFGQGVKKGNAGYSNQGFSQYLGTSLGDEPAFQPSIYDPYAPSGSRFSTQGLKNMTVPRMYHSTAVLLDDGSILTAGSNPNSDVTWSNPAGYTNTEYHVERFYPTWYNQPRPTQPNVSELGYGGGYFEIVLSSQDLGGSLEAIKSAKMTVVRSGFATHGVNFGQRFLELNSTYTVNQDGSVGGTLHVSNMPPNPNIFQPGPAMLFLVVNGIPSKGRHIMVGTGQLGDQKVLEVTPLPESREAPSPSSHSAALAATTNDGWVTFTDSSSNPSLQFDSGPIFVLSVAALSAILIL</sequence>
<name>A0ACD0NW83_9BASI</name>
<organism evidence="1 2">
    <name type="scientific">Violaceomyces palustris</name>
    <dbReference type="NCBI Taxonomy" id="1673888"/>
    <lineage>
        <taxon>Eukaryota</taxon>
        <taxon>Fungi</taxon>
        <taxon>Dikarya</taxon>
        <taxon>Basidiomycota</taxon>
        <taxon>Ustilaginomycotina</taxon>
        <taxon>Ustilaginomycetes</taxon>
        <taxon>Violaceomycetales</taxon>
        <taxon>Violaceomycetaceae</taxon>
        <taxon>Violaceomyces</taxon>
    </lineage>
</organism>
<evidence type="ECO:0000313" key="1">
    <source>
        <dbReference type="EMBL" id="PWN50083.1"/>
    </source>
</evidence>
<dbReference type="EMBL" id="KZ819971">
    <property type="protein sequence ID" value="PWN50083.1"/>
    <property type="molecule type" value="Genomic_DNA"/>
</dbReference>
<protein>
    <submittedName>
        <fullName evidence="1">Glyoxaloxidase 3</fullName>
    </submittedName>
</protein>